<dbReference type="PANTHER" id="PTHR11040">
    <property type="entry name" value="ZINC/IRON TRANSPORTER"/>
    <property type="match status" value="1"/>
</dbReference>
<feature type="transmembrane region" description="Helical" evidence="5">
    <location>
        <begin position="361"/>
        <end position="379"/>
    </location>
</feature>
<evidence type="ECO:0000256" key="5">
    <source>
        <dbReference type="SAM" id="Phobius"/>
    </source>
</evidence>
<name>A0AAV2YS13_9STRA</name>
<dbReference type="GO" id="GO:0005385">
    <property type="term" value="F:zinc ion transmembrane transporter activity"/>
    <property type="evidence" value="ECO:0007669"/>
    <property type="project" value="TreeGrafter"/>
</dbReference>
<dbReference type="InterPro" id="IPR003689">
    <property type="entry name" value="ZIP"/>
</dbReference>
<dbReference type="GO" id="GO:0016020">
    <property type="term" value="C:membrane"/>
    <property type="evidence" value="ECO:0007669"/>
    <property type="project" value="UniProtKB-SubCell"/>
</dbReference>
<evidence type="ECO:0000313" key="7">
    <source>
        <dbReference type="Proteomes" id="UP001146120"/>
    </source>
</evidence>
<comment type="caution">
    <text evidence="6">The sequence shown here is derived from an EMBL/GenBank/DDBJ whole genome shotgun (WGS) entry which is preliminary data.</text>
</comment>
<dbReference type="PANTHER" id="PTHR11040:SF210">
    <property type="entry name" value="ZINC-REGULATED TRANSPORTER 3"/>
    <property type="match status" value="1"/>
</dbReference>
<evidence type="ECO:0000256" key="4">
    <source>
        <dbReference type="ARBA" id="ARBA00023136"/>
    </source>
</evidence>
<feature type="transmembrane region" description="Helical" evidence="5">
    <location>
        <begin position="263"/>
        <end position="283"/>
    </location>
</feature>
<accession>A0AAV2YS13</accession>
<evidence type="ECO:0000256" key="3">
    <source>
        <dbReference type="ARBA" id="ARBA00022989"/>
    </source>
</evidence>
<proteinExistence type="predicted"/>
<dbReference type="AlphaFoldDB" id="A0AAV2YS13"/>
<keyword evidence="2 5" id="KW-0812">Transmembrane</keyword>
<gene>
    <name evidence="6" type="ORF">N0F65_008998</name>
</gene>
<evidence type="ECO:0000256" key="2">
    <source>
        <dbReference type="ARBA" id="ARBA00022692"/>
    </source>
</evidence>
<evidence type="ECO:0000313" key="6">
    <source>
        <dbReference type="EMBL" id="DAZ96019.1"/>
    </source>
</evidence>
<reference evidence="6" key="2">
    <citation type="journal article" date="2023" name="Microbiol Resour">
        <title>Decontamination and Annotation of the Draft Genome Sequence of the Oomycete Lagenidium giganteum ARSEF 373.</title>
        <authorList>
            <person name="Morgan W.R."/>
            <person name="Tartar A."/>
        </authorList>
    </citation>
    <scope>NUCLEOTIDE SEQUENCE</scope>
    <source>
        <strain evidence="6">ARSEF 373</strain>
    </source>
</reference>
<comment type="subcellular location">
    <subcellularLocation>
        <location evidence="1">Membrane</location>
        <topology evidence="1">Multi-pass membrane protein</topology>
    </subcellularLocation>
</comment>
<feature type="transmembrane region" description="Helical" evidence="5">
    <location>
        <begin position="48"/>
        <end position="70"/>
    </location>
</feature>
<feature type="transmembrane region" description="Helical" evidence="5">
    <location>
        <begin position="82"/>
        <end position="103"/>
    </location>
</feature>
<feature type="transmembrane region" description="Helical" evidence="5">
    <location>
        <begin position="323"/>
        <end position="340"/>
    </location>
</feature>
<organism evidence="6 7">
    <name type="scientific">Lagenidium giganteum</name>
    <dbReference type="NCBI Taxonomy" id="4803"/>
    <lineage>
        <taxon>Eukaryota</taxon>
        <taxon>Sar</taxon>
        <taxon>Stramenopiles</taxon>
        <taxon>Oomycota</taxon>
        <taxon>Peronosporomycetes</taxon>
        <taxon>Pythiales</taxon>
        <taxon>Pythiaceae</taxon>
    </lineage>
</organism>
<keyword evidence="7" id="KW-1185">Reference proteome</keyword>
<feature type="transmembrane region" description="Helical" evidence="5">
    <location>
        <begin position="295"/>
        <end position="317"/>
    </location>
</feature>
<dbReference type="Proteomes" id="UP001146120">
    <property type="component" value="Unassembled WGS sequence"/>
</dbReference>
<feature type="transmembrane region" description="Helical" evidence="5">
    <location>
        <begin position="236"/>
        <end position="257"/>
    </location>
</feature>
<sequence>MVSPIGTATATSTTRIGDQAADDQNWLIGRCARLSLAYAMGLQTGDRVAYSFVLTLAASAACLIGGLMVYSMRLLALAQPSYLSVLLCMSAYMFFTVASTELLVPCQTTFDTYMVKHHMDPSISAGCSWLFALMSVTVGILAVYSASASIQKISSMGSFSNSSNSYPSVLTPSPASLSQVEIIVNALSPSTTARTRSASEPFDFDRLPSTNNSIISSTIESSEASRDKRIQPHIDAFSFSTVVLFSVPEGIAVYVAAQQRLSVGLALTFGIALHSIPDGIALASSIYCASGKRSYGILWCAISTMARQFGAVIAWLLTTSVDLTLANAGLLGISTGILIGTSFREILPTAYNYAGGRTHSAVLGVTLGMLITALSSLSLE</sequence>
<feature type="transmembrane region" description="Helical" evidence="5">
    <location>
        <begin position="123"/>
        <end position="146"/>
    </location>
</feature>
<protein>
    <recommendedName>
        <fullName evidence="8">Zinc transporter</fullName>
    </recommendedName>
</protein>
<keyword evidence="3 5" id="KW-1133">Transmembrane helix</keyword>
<keyword evidence="4 5" id="KW-0472">Membrane</keyword>
<evidence type="ECO:0000256" key="1">
    <source>
        <dbReference type="ARBA" id="ARBA00004141"/>
    </source>
</evidence>
<dbReference type="EMBL" id="DAKRPA010000181">
    <property type="protein sequence ID" value="DAZ96019.1"/>
    <property type="molecule type" value="Genomic_DNA"/>
</dbReference>
<evidence type="ECO:0008006" key="8">
    <source>
        <dbReference type="Google" id="ProtNLM"/>
    </source>
</evidence>
<reference evidence="6" key="1">
    <citation type="submission" date="2022-11" db="EMBL/GenBank/DDBJ databases">
        <authorList>
            <person name="Morgan W.R."/>
            <person name="Tartar A."/>
        </authorList>
    </citation>
    <scope>NUCLEOTIDE SEQUENCE</scope>
    <source>
        <strain evidence="6">ARSEF 373</strain>
    </source>
</reference>
<dbReference type="Pfam" id="PF02535">
    <property type="entry name" value="Zip"/>
    <property type="match status" value="1"/>
</dbReference>